<dbReference type="AlphaFoldDB" id="A0A6J6D6T1"/>
<gene>
    <name evidence="2" type="ORF">UFOPK1591_00642</name>
</gene>
<accession>A0A6J6D6T1</accession>
<keyword evidence="1" id="KW-0812">Transmembrane</keyword>
<reference evidence="2" key="1">
    <citation type="submission" date="2020-05" db="EMBL/GenBank/DDBJ databases">
        <authorList>
            <person name="Chiriac C."/>
            <person name="Salcher M."/>
            <person name="Ghai R."/>
            <person name="Kavagutti S V."/>
        </authorList>
    </citation>
    <scope>NUCLEOTIDE SEQUENCE</scope>
</reference>
<sequence>MNQAKSNRHRFLSVAWSIGAVGFSAVIGTVTTVVHQSSASVAGIELPWGLALAISVVVAWFVGLTLLNINRWALIACGVACLSMMFVLSQRGPGGSVLVPDSWQGNVWIMLTPLLVIVLMFWPRIPRKVN</sequence>
<feature type="transmembrane region" description="Helical" evidence="1">
    <location>
        <begin position="46"/>
        <end position="67"/>
    </location>
</feature>
<evidence type="ECO:0000256" key="1">
    <source>
        <dbReference type="SAM" id="Phobius"/>
    </source>
</evidence>
<feature type="transmembrane region" description="Helical" evidence="1">
    <location>
        <begin position="12"/>
        <end position="34"/>
    </location>
</feature>
<organism evidence="2">
    <name type="scientific">freshwater metagenome</name>
    <dbReference type="NCBI Taxonomy" id="449393"/>
    <lineage>
        <taxon>unclassified sequences</taxon>
        <taxon>metagenomes</taxon>
        <taxon>ecological metagenomes</taxon>
    </lineage>
</organism>
<evidence type="ECO:0000313" key="2">
    <source>
        <dbReference type="EMBL" id="CAB4559650.1"/>
    </source>
</evidence>
<feature type="transmembrane region" description="Helical" evidence="1">
    <location>
        <begin position="103"/>
        <end position="122"/>
    </location>
</feature>
<dbReference type="EMBL" id="CAEZTD010000037">
    <property type="protein sequence ID" value="CAB4559650.1"/>
    <property type="molecule type" value="Genomic_DNA"/>
</dbReference>
<keyword evidence="1" id="KW-1133">Transmembrane helix</keyword>
<feature type="transmembrane region" description="Helical" evidence="1">
    <location>
        <begin position="72"/>
        <end position="91"/>
    </location>
</feature>
<protein>
    <submittedName>
        <fullName evidence="2">Unannotated protein</fullName>
    </submittedName>
</protein>
<proteinExistence type="predicted"/>
<name>A0A6J6D6T1_9ZZZZ</name>
<keyword evidence="1" id="KW-0472">Membrane</keyword>